<dbReference type="Proteomes" id="UP001519348">
    <property type="component" value="Unassembled WGS sequence"/>
</dbReference>
<dbReference type="PANTHER" id="PTHR42711">
    <property type="entry name" value="ABC TRANSPORTER ATP-BINDING PROTEIN"/>
    <property type="match status" value="1"/>
</dbReference>
<dbReference type="Pfam" id="PF00005">
    <property type="entry name" value="ABC_tran"/>
    <property type="match status" value="1"/>
</dbReference>
<evidence type="ECO:0000256" key="4">
    <source>
        <dbReference type="ARBA" id="ARBA00022840"/>
    </source>
</evidence>
<evidence type="ECO:0000256" key="3">
    <source>
        <dbReference type="ARBA" id="ARBA00022741"/>
    </source>
</evidence>
<dbReference type="SUPFAM" id="SSF52540">
    <property type="entry name" value="P-loop containing nucleoside triphosphate hydrolases"/>
    <property type="match status" value="1"/>
</dbReference>
<keyword evidence="2" id="KW-0813">Transport</keyword>
<proteinExistence type="inferred from homology"/>
<sequence length="64" mass="6797">MALEISNLTKVFGEQTAVDSININVPDGSMYGFLGGNGAGKTTTFRMILKLLTPTEGSILYNGK</sequence>
<name>A0ABS4HPH0_9STAP</name>
<evidence type="ECO:0000313" key="6">
    <source>
        <dbReference type="EMBL" id="MBP1952815.1"/>
    </source>
</evidence>
<keyword evidence="7" id="KW-1185">Reference proteome</keyword>
<organism evidence="6 7">
    <name type="scientific">Jeotgalicoccus aerolatus</name>
    <dbReference type="NCBI Taxonomy" id="709510"/>
    <lineage>
        <taxon>Bacteria</taxon>
        <taxon>Bacillati</taxon>
        <taxon>Bacillota</taxon>
        <taxon>Bacilli</taxon>
        <taxon>Bacillales</taxon>
        <taxon>Staphylococcaceae</taxon>
        <taxon>Jeotgalicoccus</taxon>
    </lineage>
</organism>
<keyword evidence="3" id="KW-0547">Nucleotide-binding</keyword>
<dbReference type="InterPro" id="IPR003439">
    <property type="entry name" value="ABC_transporter-like_ATP-bd"/>
</dbReference>
<gene>
    <name evidence="6" type="ORF">J2Z27_001896</name>
</gene>
<accession>A0ABS4HPH0</accession>
<evidence type="ECO:0000256" key="1">
    <source>
        <dbReference type="ARBA" id="ARBA00005417"/>
    </source>
</evidence>
<evidence type="ECO:0000313" key="7">
    <source>
        <dbReference type="Proteomes" id="UP001519348"/>
    </source>
</evidence>
<dbReference type="GO" id="GO:0005524">
    <property type="term" value="F:ATP binding"/>
    <property type="evidence" value="ECO:0007669"/>
    <property type="project" value="UniProtKB-KW"/>
</dbReference>
<dbReference type="InterPro" id="IPR027417">
    <property type="entry name" value="P-loop_NTPase"/>
</dbReference>
<feature type="domain" description="ABC transporter" evidence="5">
    <location>
        <begin position="19"/>
        <end position="64"/>
    </location>
</feature>
<comment type="similarity">
    <text evidence="1">Belongs to the ABC transporter superfamily.</text>
</comment>
<dbReference type="PANTHER" id="PTHR42711:SF5">
    <property type="entry name" value="ABC TRANSPORTER ATP-BINDING PROTEIN NATA"/>
    <property type="match status" value="1"/>
</dbReference>
<reference evidence="6 7" key="1">
    <citation type="submission" date="2021-03" db="EMBL/GenBank/DDBJ databases">
        <title>Genomic Encyclopedia of Type Strains, Phase IV (KMG-IV): sequencing the most valuable type-strain genomes for metagenomic binning, comparative biology and taxonomic classification.</title>
        <authorList>
            <person name="Goeker M."/>
        </authorList>
    </citation>
    <scope>NUCLEOTIDE SEQUENCE [LARGE SCALE GENOMIC DNA]</scope>
    <source>
        <strain evidence="6 7">DSM 22420</strain>
    </source>
</reference>
<evidence type="ECO:0000259" key="5">
    <source>
        <dbReference type="Pfam" id="PF00005"/>
    </source>
</evidence>
<evidence type="ECO:0000256" key="2">
    <source>
        <dbReference type="ARBA" id="ARBA00022448"/>
    </source>
</evidence>
<protein>
    <submittedName>
        <fullName evidence="6">ABC-2 type transport system ATP-binding protein</fullName>
    </submittedName>
</protein>
<keyword evidence="4 6" id="KW-0067">ATP-binding</keyword>
<comment type="caution">
    <text evidence="6">The sequence shown here is derived from an EMBL/GenBank/DDBJ whole genome shotgun (WGS) entry which is preliminary data.</text>
</comment>
<dbReference type="EMBL" id="JAGGKN010000006">
    <property type="protein sequence ID" value="MBP1952815.1"/>
    <property type="molecule type" value="Genomic_DNA"/>
</dbReference>
<dbReference type="Gene3D" id="3.40.50.300">
    <property type="entry name" value="P-loop containing nucleotide triphosphate hydrolases"/>
    <property type="match status" value="1"/>
</dbReference>
<dbReference type="InterPro" id="IPR050763">
    <property type="entry name" value="ABC_transporter_ATP-binding"/>
</dbReference>